<gene>
    <name evidence="1" type="ORF">AARAC_011039</name>
</gene>
<organism evidence="1 2">
    <name type="scientific">Aspergillus arachidicola</name>
    <dbReference type="NCBI Taxonomy" id="656916"/>
    <lineage>
        <taxon>Eukaryota</taxon>
        <taxon>Fungi</taxon>
        <taxon>Dikarya</taxon>
        <taxon>Ascomycota</taxon>
        <taxon>Pezizomycotina</taxon>
        <taxon>Eurotiomycetes</taxon>
        <taxon>Eurotiomycetidae</taxon>
        <taxon>Eurotiales</taxon>
        <taxon>Aspergillaceae</taxon>
        <taxon>Aspergillus</taxon>
        <taxon>Aspergillus subgen. Circumdati</taxon>
    </lineage>
</organism>
<dbReference type="EMBL" id="NEXV01000064">
    <property type="protein sequence ID" value="PIG89319.1"/>
    <property type="molecule type" value="Genomic_DNA"/>
</dbReference>
<accession>A0A2G7G918</accession>
<evidence type="ECO:0000313" key="2">
    <source>
        <dbReference type="Proteomes" id="UP000231358"/>
    </source>
</evidence>
<name>A0A2G7G918_9EURO</name>
<reference evidence="1 2" key="1">
    <citation type="submission" date="2017-05" db="EMBL/GenBank/DDBJ databases">
        <title>Genome sequence for an aflatoxigenic pathogen of Argentinian peanut, Aspergillus arachidicola.</title>
        <authorList>
            <person name="Moore G."/>
            <person name="Beltz S.B."/>
            <person name="Mack B.M."/>
        </authorList>
    </citation>
    <scope>NUCLEOTIDE SEQUENCE [LARGE SCALE GENOMIC DNA]</scope>
    <source>
        <strain evidence="1 2">CBS 117610</strain>
    </source>
</reference>
<dbReference type="Gene3D" id="2.120.10.70">
    <property type="entry name" value="Fucose-specific lectin"/>
    <property type="match status" value="1"/>
</dbReference>
<dbReference type="Proteomes" id="UP000231358">
    <property type="component" value="Unassembled WGS sequence"/>
</dbReference>
<dbReference type="SUPFAM" id="SSF89372">
    <property type="entry name" value="Fucose-specific lectin"/>
    <property type="match status" value="1"/>
</dbReference>
<proteinExistence type="predicted"/>
<evidence type="ECO:0000313" key="1">
    <source>
        <dbReference type="EMBL" id="PIG89319.1"/>
    </source>
</evidence>
<evidence type="ECO:0008006" key="3">
    <source>
        <dbReference type="Google" id="ProtNLM"/>
    </source>
</evidence>
<keyword evidence="2" id="KW-1185">Reference proteome</keyword>
<protein>
    <recommendedName>
        <fullName evidence="3">Fucose-specific lectin</fullName>
    </recommendedName>
</protein>
<dbReference type="AlphaFoldDB" id="A0A2G7G918"/>
<sequence>MDLNAEDLIDALRAKAYAFPPDESGMYLVSYDDDALCEEHRVKSENINQRFISMDVPESSPAAYLCDENIRWLYCLDENHSLIRYKYDFAEASWDQVPIPDRAPVAVHVSSHIGGCVESSNCHDIFFQNPSGQLQGVTSAGETSFQPLLPIPFPSKPGSPIYAAYRNNVLYVWYLDPGNHMHCLTRTAKDADWQDTEVSGAAFGDTEITNFMSLFDESDLIQIIVVSANGMVFMVNPYGKLAHLGTVTNGQYKPVSGAENIYQLAAKIHGTFKPKTK</sequence>
<comment type="caution">
    <text evidence="1">The sequence shown here is derived from an EMBL/GenBank/DDBJ whole genome shotgun (WGS) entry which is preliminary data.</text>
</comment>